<keyword evidence="1" id="KW-1133">Transmembrane helix</keyword>
<sequence>MPTPLVWNAFQLNSICYFYMYRGPIFMNNKTRKLEKCLSFRKNFAWLFSVVGVVIGIGFTCVVYAILREIFYPRGNVTTFNFAIYLGVLTANILSLSVNFIPLLSSTYVESFNALTKLEEDLKNEFPNIARQIEQGGILGNSHDLVGTAMNCMVVLLASCPLTMTLIGVLMELDQVHYVFEDFLPHPTERERLEHIIIPLLFRLIICGTGIFEALRAITFGALFTATYVTSMENVLKIISKVPNYNVSLKKYRHLRIVAEANYKTISWFGLVLATLGVFGTVVVMWMTIMTYNIAPSIYAYMLCPVIAVAVVAFTLIMVPPCIFTYEKSKDMIELWKVGIVNRSGIDQQIQLFSRKIGKREAMAFKPIYVHLIGPFFEAKRGFEMDYLDVILKRLTDALLLS</sequence>
<feature type="transmembrane region" description="Helical" evidence="1">
    <location>
        <begin position="200"/>
        <end position="224"/>
    </location>
</feature>
<feature type="transmembrane region" description="Helical" evidence="1">
    <location>
        <begin position="298"/>
        <end position="319"/>
    </location>
</feature>
<dbReference type="EMBL" id="CAXLJM020000107">
    <property type="protein sequence ID" value="CAL8135281.1"/>
    <property type="molecule type" value="Genomic_DNA"/>
</dbReference>
<reference evidence="2 3" key="1">
    <citation type="submission" date="2024-08" db="EMBL/GenBank/DDBJ databases">
        <authorList>
            <person name="Cucini C."/>
            <person name="Frati F."/>
        </authorList>
    </citation>
    <scope>NUCLEOTIDE SEQUENCE [LARGE SCALE GENOMIC DNA]</scope>
</reference>
<feature type="transmembrane region" description="Helical" evidence="1">
    <location>
        <begin position="266"/>
        <end position="286"/>
    </location>
</feature>
<comment type="caution">
    <text evidence="2">The sequence shown here is derived from an EMBL/GenBank/DDBJ whole genome shotgun (WGS) entry which is preliminary data.</text>
</comment>
<evidence type="ECO:0000313" key="2">
    <source>
        <dbReference type="EMBL" id="CAL8135281.1"/>
    </source>
</evidence>
<protein>
    <recommendedName>
        <fullName evidence="4">Odorant receptor</fullName>
    </recommendedName>
</protein>
<gene>
    <name evidence="2" type="ORF">ODALV1_LOCUS25914</name>
</gene>
<accession>A0ABP1RTD9</accession>
<keyword evidence="1" id="KW-0472">Membrane</keyword>
<keyword evidence="3" id="KW-1185">Reference proteome</keyword>
<keyword evidence="1" id="KW-0812">Transmembrane</keyword>
<proteinExistence type="predicted"/>
<feature type="transmembrane region" description="Helical" evidence="1">
    <location>
        <begin position="6"/>
        <end position="23"/>
    </location>
</feature>
<evidence type="ECO:0008006" key="4">
    <source>
        <dbReference type="Google" id="ProtNLM"/>
    </source>
</evidence>
<feature type="transmembrane region" description="Helical" evidence="1">
    <location>
        <begin position="82"/>
        <end position="104"/>
    </location>
</feature>
<name>A0ABP1RTD9_9HEXA</name>
<feature type="transmembrane region" description="Helical" evidence="1">
    <location>
        <begin position="44"/>
        <end position="67"/>
    </location>
</feature>
<dbReference type="Proteomes" id="UP001642540">
    <property type="component" value="Unassembled WGS sequence"/>
</dbReference>
<organism evidence="2 3">
    <name type="scientific">Orchesella dallaii</name>
    <dbReference type="NCBI Taxonomy" id="48710"/>
    <lineage>
        <taxon>Eukaryota</taxon>
        <taxon>Metazoa</taxon>
        <taxon>Ecdysozoa</taxon>
        <taxon>Arthropoda</taxon>
        <taxon>Hexapoda</taxon>
        <taxon>Collembola</taxon>
        <taxon>Entomobryomorpha</taxon>
        <taxon>Entomobryoidea</taxon>
        <taxon>Orchesellidae</taxon>
        <taxon>Orchesellinae</taxon>
        <taxon>Orchesella</taxon>
    </lineage>
</organism>
<evidence type="ECO:0000313" key="3">
    <source>
        <dbReference type="Proteomes" id="UP001642540"/>
    </source>
</evidence>
<evidence type="ECO:0000256" key="1">
    <source>
        <dbReference type="SAM" id="Phobius"/>
    </source>
</evidence>